<reference evidence="1" key="1">
    <citation type="journal article" date="2021" name="Proc. Natl. Acad. Sci. U.S.A.">
        <title>A Catalog of Tens of Thousands of Viruses from Human Metagenomes Reveals Hidden Associations with Chronic Diseases.</title>
        <authorList>
            <person name="Tisza M.J."/>
            <person name="Buck C.B."/>
        </authorList>
    </citation>
    <scope>NUCLEOTIDE SEQUENCE</scope>
    <source>
        <strain evidence="1">CtQ091</strain>
    </source>
</reference>
<protein>
    <submittedName>
        <fullName evidence="1">Uncharacterized protein</fullName>
    </submittedName>
</protein>
<sequence>MSDSSIDRSVFAYLASCVGDFVRWPQCKSVDLWGDNSGGRLSRACFEARAMNPADKTTFRIVVTKDDEWRVRIVQVSNHIRLDGVEADRDLIVHAVNRFAELAGMREAGES</sequence>
<proteinExistence type="predicted"/>
<accession>A0A8S5NUN8</accession>
<organism evidence="1">
    <name type="scientific">Siphoviridae sp. ctQ091</name>
    <dbReference type="NCBI Taxonomy" id="2825490"/>
    <lineage>
        <taxon>Viruses</taxon>
        <taxon>Duplodnaviria</taxon>
        <taxon>Heunggongvirae</taxon>
        <taxon>Uroviricota</taxon>
        <taxon>Caudoviricetes</taxon>
    </lineage>
</organism>
<name>A0A8S5NUN8_9CAUD</name>
<dbReference type="EMBL" id="BK015252">
    <property type="protein sequence ID" value="DAD98084.1"/>
    <property type="molecule type" value="Genomic_DNA"/>
</dbReference>
<evidence type="ECO:0000313" key="1">
    <source>
        <dbReference type="EMBL" id="DAD98084.1"/>
    </source>
</evidence>